<dbReference type="SUPFAM" id="SSF48452">
    <property type="entry name" value="TPR-like"/>
    <property type="match status" value="1"/>
</dbReference>
<dbReference type="InterPro" id="IPR019734">
    <property type="entry name" value="TPR_rpt"/>
</dbReference>
<dbReference type="SMART" id="SM00028">
    <property type="entry name" value="TPR"/>
    <property type="match status" value="5"/>
</dbReference>
<feature type="signal peptide" evidence="1">
    <location>
        <begin position="1"/>
        <end position="18"/>
    </location>
</feature>
<name>A0A7W8DF92_9GAMM</name>
<dbReference type="Proteomes" id="UP000519004">
    <property type="component" value="Unassembled WGS sequence"/>
</dbReference>
<keyword evidence="2" id="KW-0645">Protease</keyword>
<comment type="caution">
    <text evidence="2">The sequence shown here is derived from an EMBL/GenBank/DDBJ whole genome shotgun (WGS) entry which is preliminary data.</text>
</comment>
<evidence type="ECO:0000313" key="3">
    <source>
        <dbReference type="Proteomes" id="UP000519004"/>
    </source>
</evidence>
<accession>A0A7W8DF92</accession>
<dbReference type="EMBL" id="JACHHX010000015">
    <property type="protein sequence ID" value="MBB5016185.1"/>
    <property type="molecule type" value="Genomic_DNA"/>
</dbReference>
<dbReference type="GO" id="GO:0006508">
    <property type="term" value="P:proteolysis"/>
    <property type="evidence" value="ECO:0007669"/>
    <property type="project" value="UniProtKB-KW"/>
</dbReference>
<dbReference type="AlphaFoldDB" id="A0A7W8DF92"/>
<keyword evidence="2" id="KW-0378">Hydrolase</keyword>
<dbReference type="RefSeq" id="WP_183948854.1">
    <property type="nucleotide sequence ID" value="NZ_JACHHX010000015.1"/>
</dbReference>
<protein>
    <submittedName>
        <fullName evidence="2">Putative Zn-dependent protease</fullName>
    </submittedName>
</protein>
<organism evidence="2 3">
    <name type="scientific">Rehaibacterium terrae</name>
    <dbReference type="NCBI Taxonomy" id="1341696"/>
    <lineage>
        <taxon>Bacteria</taxon>
        <taxon>Pseudomonadati</taxon>
        <taxon>Pseudomonadota</taxon>
        <taxon>Gammaproteobacteria</taxon>
        <taxon>Lysobacterales</taxon>
        <taxon>Lysobacteraceae</taxon>
        <taxon>Rehaibacterium</taxon>
    </lineage>
</organism>
<keyword evidence="1" id="KW-0732">Signal</keyword>
<feature type="chain" id="PRO_5031339306" evidence="1">
    <location>
        <begin position="19"/>
        <end position="378"/>
    </location>
</feature>
<keyword evidence="3" id="KW-1185">Reference proteome</keyword>
<sequence length="378" mass="41488">MRLPAILLIALLAAPALAKRSDEVDYVALASLLARDGEYDRADDALKHVTADTPGIDLVQYHTVRGLVALEKRRLDEAADAFAAAIVAGQADPLVHLYRAQALFGLERYGDAVAALEAAGDAVDGLSGAWLMRAHAQWMLGRRQATFDTLRAAGERFPGNVSFLRRQVFYLIDAGLYQEAAALGRDYLARAEGKAEDYVAIGTALRRGRSFDEALGFLEAAALRFPDDLAVAKALAQTWVERGDPYAAAEILARVAVREPALNAEAAELFRRAGHPTRALMLNARIPDSPRKLKQRVGILIELRRYDQVAGMQDALYRAGLYADEDVRYALAYAHYRAGDHAAAEKHLSALTRADLFRKATELRRLMQDCADARWTCA</sequence>
<evidence type="ECO:0000313" key="2">
    <source>
        <dbReference type="EMBL" id="MBB5016185.1"/>
    </source>
</evidence>
<reference evidence="2 3" key="1">
    <citation type="submission" date="2020-08" db="EMBL/GenBank/DDBJ databases">
        <title>Genomic Encyclopedia of Type Strains, Phase IV (KMG-IV): sequencing the most valuable type-strain genomes for metagenomic binning, comparative biology and taxonomic classification.</title>
        <authorList>
            <person name="Goeker M."/>
        </authorList>
    </citation>
    <scope>NUCLEOTIDE SEQUENCE [LARGE SCALE GENOMIC DNA]</scope>
    <source>
        <strain evidence="2 3">DSM 25897</strain>
    </source>
</reference>
<dbReference type="Pfam" id="PF13432">
    <property type="entry name" value="TPR_16"/>
    <property type="match status" value="1"/>
</dbReference>
<dbReference type="InterPro" id="IPR011990">
    <property type="entry name" value="TPR-like_helical_dom_sf"/>
</dbReference>
<dbReference type="GO" id="GO:0008233">
    <property type="term" value="F:peptidase activity"/>
    <property type="evidence" value="ECO:0007669"/>
    <property type="project" value="UniProtKB-KW"/>
</dbReference>
<gene>
    <name evidence="2" type="ORF">HNQ58_002096</name>
</gene>
<evidence type="ECO:0000256" key="1">
    <source>
        <dbReference type="SAM" id="SignalP"/>
    </source>
</evidence>
<dbReference type="Gene3D" id="1.25.40.10">
    <property type="entry name" value="Tetratricopeptide repeat domain"/>
    <property type="match status" value="2"/>
</dbReference>
<proteinExistence type="predicted"/>